<dbReference type="AlphaFoldDB" id="Q0RQ76"/>
<dbReference type="STRING" id="326424.FRAAL1645"/>
<evidence type="ECO:0000313" key="2">
    <source>
        <dbReference type="Proteomes" id="UP000000657"/>
    </source>
</evidence>
<evidence type="ECO:0000313" key="1">
    <source>
        <dbReference type="EMBL" id="CAJ60300.1"/>
    </source>
</evidence>
<sequence>MNEELLAVLRGRCLAASLNDAPHFVGWLKTNWPPLAGCQPADAPRLVRQLLVDAATASLDPPNLLPVVKIMIGASVADPARTTRQRILGLMAEAMPRHRSGAPGLAYSPRRMEQLEREVICPAVETALRLFLGKTSLPGTQPWLDYDLTITLRGHHANRELIA</sequence>
<accession>Q0RQ76</accession>
<keyword evidence="2" id="KW-1185">Reference proteome</keyword>
<dbReference type="RefSeq" id="WP_011602834.1">
    <property type="nucleotide sequence ID" value="NC_008278.1"/>
</dbReference>
<dbReference type="Proteomes" id="UP000000657">
    <property type="component" value="Chromosome"/>
</dbReference>
<name>Q0RQ76_FRAAA</name>
<gene>
    <name evidence="1" type="ordered locus">FRAAL1645</name>
</gene>
<dbReference type="EMBL" id="CT573213">
    <property type="protein sequence ID" value="CAJ60300.1"/>
    <property type="molecule type" value="Genomic_DNA"/>
</dbReference>
<reference evidence="1 2" key="1">
    <citation type="journal article" date="2007" name="Genome Res.">
        <title>Genome characteristics of facultatively symbiotic Frankia sp. strains reflect host range and host plant biogeography.</title>
        <authorList>
            <person name="Normand P."/>
            <person name="Lapierre P."/>
            <person name="Tisa L.S."/>
            <person name="Gogarten J.P."/>
            <person name="Alloisio N."/>
            <person name="Bagnarol E."/>
            <person name="Bassi C.A."/>
            <person name="Berry A.M."/>
            <person name="Bickhart D.M."/>
            <person name="Choisne N."/>
            <person name="Couloux A."/>
            <person name="Cournoyer B."/>
            <person name="Cruveiller S."/>
            <person name="Daubin V."/>
            <person name="Demange N."/>
            <person name="Francino M.P."/>
            <person name="Goltsman E."/>
            <person name="Huang Y."/>
            <person name="Kopp O.R."/>
            <person name="Labarre L."/>
            <person name="Lapidus A."/>
            <person name="Lavire C."/>
            <person name="Marechal J."/>
            <person name="Martinez M."/>
            <person name="Mastronunzio J.E."/>
            <person name="Mullin B.C."/>
            <person name="Niemann J."/>
            <person name="Pujic P."/>
            <person name="Rawnsley T."/>
            <person name="Rouy Z."/>
            <person name="Schenowitz C."/>
            <person name="Sellstedt A."/>
            <person name="Tavares F."/>
            <person name="Tomkins J.P."/>
            <person name="Vallenet D."/>
            <person name="Valverde C."/>
            <person name="Wall L.G."/>
            <person name="Wang Y."/>
            <person name="Medigue C."/>
            <person name="Benson D.R."/>
        </authorList>
    </citation>
    <scope>NUCLEOTIDE SEQUENCE [LARGE SCALE GENOMIC DNA]</scope>
    <source>
        <strain evidence="2">DSM 45986 / CECT 9034 / ACN14a</strain>
    </source>
</reference>
<proteinExistence type="predicted"/>
<dbReference type="HOGENOM" id="CLU_1624713_0_0_11"/>
<dbReference type="KEGG" id="fal:FRAAL1645"/>
<protein>
    <submittedName>
        <fullName evidence="1">Uncharacterized protein</fullName>
    </submittedName>
</protein>
<organism evidence="1 2">
    <name type="scientific">Frankia alni (strain DSM 45986 / CECT 9034 / ACN14a)</name>
    <dbReference type="NCBI Taxonomy" id="326424"/>
    <lineage>
        <taxon>Bacteria</taxon>
        <taxon>Bacillati</taxon>
        <taxon>Actinomycetota</taxon>
        <taxon>Actinomycetes</taxon>
        <taxon>Frankiales</taxon>
        <taxon>Frankiaceae</taxon>
        <taxon>Frankia</taxon>
    </lineage>
</organism>